<comment type="similarity">
    <text evidence="3 12">Belongs to the methylenetetrahydrofolate reductase family.</text>
</comment>
<proteinExistence type="inferred from homology"/>
<evidence type="ECO:0000256" key="11">
    <source>
        <dbReference type="ARBA" id="ARBA00048628"/>
    </source>
</evidence>
<dbReference type="GO" id="GO:0009086">
    <property type="term" value="P:methionine biosynthetic process"/>
    <property type="evidence" value="ECO:0007669"/>
    <property type="project" value="UniProtKB-KW"/>
</dbReference>
<evidence type="ECO:0000256" key="6">
    <source>
        <dbReference type="ARBA" id="ARBA00022827"/>
    </source>
</evidence>
<comment type="cofactor">
    <cofactor evidence="1 12">
        <name>FAD</name>
        <dbReference type="ChEBI" id="CHEBI:57692"/>
    </cofactor>
</comment>
<dbReference type="EMBL" id="PDKS01000001">
    <property type="protein sequence ID" value="PPI87593.1"/>
    <property type="molecule type" value="Genomic_DNA"/>
</dbReference>
<keyword evidence="4" id="KW-0028">Amino-acid biosynthesis</keyword>
<dbReference type="GO" id="GO:0071949">
    <property type="term" value="F:FAD binding"/>
    <property type="evidence" value="ECO:0007669"/>
    <property type="project" value="TreeGrafter"/>
</dbReference>
<evidence type="ECO:0000256" key="10">
    <source>
        <dbReference type="ARBA" id="ARBA00034478"/>
    </source>
</evidence>
<gene>
    <name evidence="13" type="primary">metF</name>
    <name evidence="13" type="ORF">CRV11_01550</name>
</gene>
<dbReference type="OrthoDB" id="9812555at2"/>
<dbReference type="SUPFAM" id="SSF51730">
    <property type="entry name" value="FAD-linked oxidoreductase"/>
    <property type="match status" value="1"/>
</dbReference>
<dbReference type="UniPathway" id="UPA00193"/>
<dbReference type="GO" id="GO:0005829">
    <property type="term" value="C:cytosol"/>
    <property type="evidence" value="ECO:0007669"/>
    <property type="project" value="InterPro"/>
</dbReference>
<dbReference type="AlphaFoldDB" id="A0A2P5SZ57"/>
<dbReference type="FunFam" id="3.20.20.220:FF:000001">
    <property type="entry name" value="Methylenetetrahydrofolate reductase"/>
    <property type="match status" value="1"/>
</dbReference>
<keyword evidence="6 12" id="KW-0274">FAD</keyword>
<evidence type="ECO:0000256" key="12">
    <source>
        <dbReference type="RuleBase" id="RU003862"/>
    </source>
</evidence>
<dbReference type="NCBIfam" id="NF006950">
    <property type="entry name" value="PRK09432.1"/>
    <property type="match status" value="1"/>
</dbReference>
<evidence type="ECO:0000313" key="13">
    <source>
        <dbReference type="EMBL" id="PPI87593.1"/>
    </source>
</evidence>
<comment type="caution">
    <text evidence="13">The sequence shown here is derived from an EMBL/GenBank/DDBJ whole genome shotgun (WGS) entry which is preliminary data.</text>
</comment>
<organism evidence="13 14">
    <name type="scientific">Candidatus Pantoea edessiphila</name>
    <dbReference type="NCBI Taxonomy" id="2044610"/>
    <lineage>
        <taxon>Bacteria</taxon>
        <taxon>Pseudomonadati</taxon>
        <taxon>Pseudomonadota</taxon>
        <taxon>Gammaproteobacteria</taxon>
        <taxon>Enterobacterales</taxon>
        <taxon>Erwiniaceae</taxon>
        <taxon>Pantoea</taxon>
    </lineage>
</organism>
<dbReference type="CDD" id="cd00537">
    <property type="entry name" value="MTHFR"/>
    <property type="match status" value="1"/>
</dbReference>
<accession>A0A2P5SZ57</accession>
<comment type="catalytic activity">
    <reaction evidence="11">
        <text>(6S)-5-methyl-5,6,7,8-tetrahydrofolate + NAD(+) = (6R)-5,10-methylene-5,6,7,8-tetrahydrofolate + NADH + H(+)</text>
        <dbReference type="Rhea" id="RHEA:19821"/>
        <dbReference type="ChEBI" id="CHEBI:15378"/>
        <dbReference type="ChEBI" id="CHEBI:15636"/>
        <dbReference type="ChEBI" id="CHEBI:18608"/>
        <dbReference type="ChEBI" id="CHEBI:57540"/>
        <dbReference type="ChEBI" id="CHEBI:57945"/>
        <dbReference type="EC" id="1.5.1.54"/>
    </reaction>
    <physiologicalReaction direction="right-to-left" evidence="11">
        <dbReference type="Rhea" id="RHEA:19823"/>
    </physiologicalReaction>
</comment>
<evidence type="ECO:0000256" key="4">
    <source>
        <dbReference type="ARBA" id="ARBA00022605"/>
    </source>
</evidence>
<reference evidence="13 14" key="1">
    <citation type="journal article" date="2018" name="Genome Biol. Evol.">
        <title>Cladogenesis and Genomic Streamlining in Extracellular Endosymbionts of Tropical Stink Bugs.</title>
        <authorList>
            <person name="Otero-Bravo A."/>
            <person name="Goffredi S."/>
            <person name="Sabree Z.L."/>
        </authorList>
    </citation>
    <scope>NUCLEOTIDE SEQUENCE [LARGE SCALE GENOMIC DNA]</scope>
    <source>
        <strain evidence="13 14">SoET</strain>
    </source>
</reference>
<dbReference type="InterPro" id="IPR003171">
    <property type="entry name" value="Mehydrof_redctse-like"/>
</dbReference>
<dbReference type="InterPro" id="IPR004620">
    <property type="entry name" value="MTHF_reductase_bac"/>
</dbReference>
<sequence>MNDCYVNQQKKLYHSGFEFNKKFKISFEFFPPRSKEMEKTLWNSINFLGKLRPSFISVTYGANLEEKILTYNVTKNIKDRTGLEVVPHLICVDSTKQELRDIAYNYWNNGIYKIVALRGDINKASNKPNMYCYELVSLLREVGNFDISVAAYPEVHPEAKNAQADLINLKRKIDAGANSAITQFFFNIDNYLRFRDRCVAVGIDVDIIPGILPVLNFKQLKYFARISKVHIPLWMYELFNDLDHDTETCKMIGAHVAIDMVEKLSKEGVHDFHFYTLNRYEISYSICHVLGIKPYQLS</sequence>
<dbReference type="Gene3D" id="3.20.20.220">
    <property type="match status" value="1"/>
</dbReference>
<dbReference type="RefSeq" id="WP_136131588.1">
    <property type="nucleotide sequence ID" value="NZ_PDKS01000001.1"/>
</dbReference>
<dbReference type="PANTHER" id="PTHR45754:SF3">
    <property type="entry name" value="METHYLENETETRAHYDROFOLATE REDUCTASE (NADPH)"/>
    <property type="match status" value="1"/>
</dbReference>
<keyword evidence="8" id="KW-0520">NAD</keyword>
<dbReference type="PANTHER" id="PTHR45754">
    <property type="entry name" value="METHYLENETETRAHYDROFOLATE REDUCTASE"/>
    <property type="match status" value="1"/>
</dbReference>
<dbReference type="Proteomes" id="UP000296034">
    <property type="component" value="Unassembled WGS sequence"/>
</dbReference>
<evidence type="ECO:0000256" key="2">
    <source>
        <dbReference type="ARBA" id="ARBA00004777"/>
    </source>
</evidence>
<evidence type="ECO:0000256" key="3">
    <source>
        <dbReference type="ARBA" id="ARBA00006743"/>
    </source>
</evidence>
<evidence type="ECO:0000256" key="9">
    <source>
        <dbReference type="ARBA" id="ARBA00023167"/>
    </source>
</evidence>
<dbReference type="GO" id="GO:0106312">
    <property type="term" value="F:methylenetetrahydrofolate reductase (NADH) activity"/>
    <property type="evidence" value="ECO:0007669"/>
    <property type="project" value="UniProtKB-EC"/>
</dbReference>
<dbReference type="NCBIfam" id="TIGR00676">
    <property type="entry name" value="fadh2"/>
    <property type="match status" value="1"/>
</dbReference>
<keyword evidence="5 12" id="KW-0285">Flavoprotein</keyword>
<dbReference type="GO" id="GO:0035999">
    <property type="term" value="P:tetrahydrofolate interconversion"/>
    <property type="evidence" value="ECO:0007669"/>
    <property type="project" value="UniProtKB-UniPathway"/>
</dbReference>
<comment type="pathway">
    <text evidence="2 12">One-carbon metabolism; tetrahydrofolate interconversion.</text>
</comment>
<dbReference type="InterPro" id="IPR029041">
    <property type="entry name" value="FAD-linked_oxidoreductase-like"/>
</dbReference>
<dbReference type="Pfam" id="PF02219">
    <property type="entry name" value="MTHFR"/>
    <property type="match status" value="1"/>
</dbReference>
<protein>
    <recommendedName>
        <fullName evidence="12">Methylenetetrahydrofolate reductase</fullName>
        <ecNumber evidence="12">1.5.1.54</ecNumber>
    </recommendedName>
</protein>
<name>A0A2P5SZ57_9GAMM</name>
<evidence type="ECO:0000256" key="5">
    <source>
        <dbReference type="ARBA" id="ARBA00022630"/>
    </source>
</evidence>
<evidence type="ECO:0000256" key="8">
    <source>
        <dbReference type="ARBA" id="ARBA00023027"/>
    </source>
</evidence>
<evidence type="ECO:0000256" key="7">
    <source>
        <dbReference type="ARBA" id="ARBA00023002"/>
    </source>
</evidence>
<evidence type="ECO:0000313" key="14">
    <source>
        <dbReference type="Proteomes" id="UP000296034"/>
    </source>
</evidence>
<evidence type="ECO:0000256" key="1">
    <source>
        <dbReference type="ARBA" id="ARBA00001974"/>
    </source>
</evidence>
<comment type="pathway">
    <text evidence="10">Amino-acid biosynthesis; L-methionine biosynthesis via de novo pathway.</text>
</comment>
<keyword evidence="7 12" id="KW-0560">Oxidoreductase</keyword>
<keyword evidence="9" id="KW-0486">Methionine biosynthesis</keyword>
<dbReference type="EC" id="1.5.1.54" evidence="12"/>